<dbReference type="PANTHER" id="PTHR13696">
    <property type="entry name" value="P-LOOP CONTAINING NUCLEOSIDE TRIPHOSPHATE HYDROLASE"/>
    <property type="match status" value="1"/>
</dbReference>
<sequence>MNITFAHSKGGVTKSALASNLSVWLHRKGHQVAAIDLDAGEYGNKSLTTSVGQAAPEIPIYQPASPEELRDLLPQLAEQFHFTVADAPGGFQSTAKTNIELLKHSDFVLIPVKPEFDAIEPLSVVEQIIAEARIQNPLLEARVIINCLDGRTRTGRDPQSVVDLVHIISPNLRVMNQKVRIDSSAFQTARINGSVVIQGGRSPAQEDLNALFAELLSDMIVTISQHSQQMAAANS</sequence>
<dbReference type="RefSeq" id="WP_168205296.1">
    <property type="nucleotide sequence ID" value="NZ_CP042913.1"/>
</dbReference>
<dbReference type="CDD" id="cd02042">
    <property type="entry name" value="ParAB_family"/>
    <property type="match status" value="1"/>
</dbReference>
<dbReference type="Proteomes" id="UP000323917">
    <property type="component" value="Chromosome"/>
</dbReference>
<proteinExistence type="predicted"/>
<dbReference type="AlphaFoldDB" id="A0A5B9QQ44"/>
<feature type="domain" description="CobQ/CobB/MinD/ParA nucleotide binding" evidence="1">
    <location>
        <begin position="3"/>
        <end position="161"/>
    </location>
</feature>
<dbReference type="EMBL" id="CP042913">
    <property type="protein sequence ID" value="QEG36251.1"/>
    <property type="molecule type" value="Genomic_DNA"/>
</dbReference>
<keyword evidence="3" id="KW-1185">Reference proteome</keyword>
<protein>
    <submittedName>
        <fullName evidence="2">MinD/ParA/CobQ/CobA-like protein</fullName>
    </submittedName>
</protein>
<accession>A0A5B9QQ44</accession>
<evidence type="ECO:0000313" key="3">
    <source>
        <dbReference type="Proteomes" id="UP000323917"/>
    </source>
</evidence>
<evidence type="ECO:0000313" key="2">
    <source>
        <dbReference type="EMBL" id="QEG36251.1"/>
    </source>
</evidence>
<evidence type="ECO:0000259" key="1">
    <source>
        <dbReference type="Pfam" id="PF01656"/>
    </source>
</evidence>
<gene>
    <name evidence="2" type="ORF">Pr1d_35630</name>
</gene>
<dbReference type="KEGG" id="bgok:Pr1d_35630"/>
<organism evidence="2 3">
    <name type="scientific">Bythopirellula goksoeyrii</name>
    <dbReference type="NCBI Taxonomy" id="1400387"/>
    <lineage>
        <taxon>Bacteria</taxon>
        <taxon>Pseudomonadati</taxon>
        <taxon>Planctomycetota</taxon>
        <taxon>Planctomycetia</taxon>
        <taxon>Pirellulales</taxon>
        <taxon>Lacipirellulaceae</taxon>
        <taxon>Bythopirellula</taxon>
    </lineage>
</organism>
<dbReference type="Gene3D" id="3.40.50.300">
    <property type="entry name" value="P-loop containing nucleotide triphosphate hydrolases"/>
    <property type="match status" value="1"/>
</dbReference>
<dbReference type="InterPro" id="IPR050678">
    <property type="entry name" value="DNA_Partitioning_ATPase"/>
</dbReference>
<dbReference type="InterPro" id="IPR027417">
    <property type="entry name" value="P-loop_NTPase"/>
</dbReference>
<dbReference type="SUPFAM" id="SSF52540">
    <property type="entry name" value="P-loop containing nucleoside triphosphate hydrolases"/>
    <property type="match status" value="1"/>
</dbReference>
<dbReference type="PANTHER" id="PTHR13696:SF99">
    <property type="entry name" value="COBYRINIC ACID AC-DIAMIDE SYNTHASE"/>
    <property type="match status" value="1"/>
</dbReference>
<dbReference type="Pfam" id="PF01656">
    <property type="entry name" value="CbiA"/>
    <property type="match status" value="1"/>
</dbReference>
<name>A0A5B9QQ44_9BACT</name>
<reference evidence="2 3" key="1">
    <citation type="submission" date="2019-08" db="EMBL/GenBank/DDBJ databases">
        <title>Deep-cultivation of Planctomycetes and their phenomic and genomic characterization uncovers novel biology.</title>
        <authorList>
            <person name="Wiegand S."/>
            <person name="Jogler M."/>
            <person name="Boedeker C."/>
            <person name="Pinto D."/>
            <person name="Vollmers J."/>
            <person name="Rivas-Marin E."/>
            <person name="Kohn T."/>
            <person name="Peeters S.H."/>
            <person name="Heuer A."/>
            <person name="Rast P."/>
            <person name="Oberbeckmann S."/>
            <person name="Bunk B."/>
            <person name="Jeske O."/>
            <person name="Meyerdierks A."/>
            <person name="Storesund J.E."/>
            <person name="Kallscheuer N."/>
            <person name="Luecker S."/>
            <person name="Lage O.M."/>
            <person name="Pohl T."/>
            <person name="Merkel B.J."/>
            <person name="Hornburger P."/>
            <person name="Mueller R.-W."/>
            <person name="Bruemmer F."/>
            <person name="Labrenz M."/>
            <person name="Spormann A.M."/>
            <person name="Op den Camp H."/>
            <person name="Overmann J."/>
            <person name="Amann R."/>
            <person name="Jetten M.S.M."/>
            <person name="Mascher T."/>
            <person name="Medema M.H."/>
            <person name="Devos D.P."/>
            <person name="Kaster A.-K."/>
            <person name="Ovreas L."/>
            <person name="Rohde M."/>
            <person name="Galperin M.Y."/>
            <person name="Jogler C."/>
        </authorList>
    </citation>
    <scope>NUCLEOTIDE SEQUENCE [LARGE SCALE GENOMIC DNA]</scope>
    <source>
        <strain evidence="2 3">Pr1d</strain>
    </source>
</reference>
<dbReference type="InterPro" id="IPR002586">
    <property type="entry name" value="CobQ/CobB/MinD/ParA_Nub-bd_dom"/>
</dbReference>